<dbReference type="InterPro" id="IPR003768">
    <property type="entry name" value="ScpA"/>
</dbReference>
<feature type="region of interest" description="Disordered" evidence="3">
    <location>
        <begin position="1"/>
        <end position="37"/>
    </location>
</feature>
<proteinExistence type="predicted"/>
<comment type="caution">
    <text evidence="4">The sequence shown here is derived from an EMBL/GenBank/DDBJ whole genome shotgun (WGS) entry which is preliminary data.</text>
</comment>
<evidence type="ECO:0000256" key="3">
    <source>
        <dbReference type="SAM" id="MobiDB-lite"/>
    </source>
</evidence>
<reference evidence="4 5" key="1">
    <citation type="journal article" date="2021" name="Environ. Microbiol.">
        <title>Genetic insights into the dark matter of the mammalian gut microbiota through targeted genome reconstruction.</title>
        <authorList>
            <person name="Lugli G.A."/>
            <person name="Alessandri G."/>
            <person name="Milani C."/>
            <person name="Viappiani A."/>
            <person name="Fontana F."/>
            <person name="Tarracchini C."/>
            <person name="Mancabelli L."/>
            <person name="Argentini C."/>
            <person name="Ruiz L."/>
            <person name="Margolles A."/>
            <person name="van Sinderen D."/>
            <person name="Turroni F."/>
            <person name="Ventura M."/>
        </authorList>
    </citation>
    <scope>NUCLEOTIDE SEQUENCE [LARGE SCALE GENOMIC DNA]</scope>
    <source>
        <strain evidence="4 5">MA1</strain>
    </source>
</reference>
<dbReference type="Proteomes" id="UP000710815">
    <property type="component" value="Unassembled WGS sequence"/>
</dbReference>
<organism evidence="4 5">
    <name type="scientific">Bifidobacterium amazonense</name>
    <dbReference type="NCBI Taxonomy" id="2809027"/>
    <lineage>
        <taxon>Bacteria</taxon>
        <taxon>Bacillati</taxon>
        <taxon>Actinomycetota</taxon>
        <taxon>Actinomycetes</taxon>
        <taxon>Bifidobacteriales</taxon>
        <taxon>Bifidobacteriaceae</taxon>
        <taxon>Bifidobacterium</taxon>
    </lineage>
</organism>
<feature type="compositionally biased region" description="Low complexity" evidence="3">
    <location>
        <begin position="1"/>
        <end position="12"/>
    </location>
</feature>
<dbReference type="Pfam" id="PF02616">
    <property type="entry name" value="SMC_ScpA"/>
    <property type="match status" value="1"/>
</dbReference>
<dbReference type="PANTHER" id="PTHR33969">
    <property type="entry name" value="SEGREGATION AND CONDENSATION PROTEIN A"/>
    <property type="match status" value="1"/>
</dbReference>
<reference evidence="4 5" key="2">
    <citation type="journal article" date="2021" name="Syst. Appl. Microbiol.">
        <title>Phylogenetic classification of ten novel species belonging to the genus Bifidobacterium comprising B. phasiani sp. nov., B. pongonis sp. nov., B. saguinibicoloris sp. nov., B. colobi sp. nov., B. simiiventris sp. nov., B. santillanense sp. nov., B. miconis sp. nov., B. amazonense sp. nov., B. pluvialisilvae sp. nov., and B. miconisargentati sp. nov.</title>
        <authorList>
            <person name="Lugli G.A."/>
            <person name="Calvete-Torre I."/>
            <person name="Alessandri G."/>
            <person name="Milani C."/>
            <person name="Turroni F."/>
            <person name="Laiolo P."/>
            <person name="Ossiprandi M.C."/>
            <person name="Margolles A."/>
            <person name="Ruiz L."/>
            <person name="Ventura M."/>
        </authorList>
    </citation>
    <scope>NUCLEOTIDE SEQUENCE [LARGE SCALE GENOMIC DNA]</scope>
    <source>
        <strain evidence="4 5">MA1</strain>
    </source>
</reference>
<gene>
    <name evidence="4" type="ORF">JS533_000535</name>
</gene>
<dbReference type="PANTHER" id="PTHR33969:SF2">
    <property type="entry name" value="SEGREGATION AND CONDENSATION PROTEIN A"/>
    <property type="match status" value="1"/>
</dbReference>
<feature type="region of interest" description="Disordered" evidence="3">
    <location>
        <begin position="286"/>
        <end position="310"/>
    </location>
</feature>
<evidence type="ECO:0000313" key="5">
    <source>
        <dbReference type="Proteomes" id="UP000710815"/>
    </source>
</evidence>
<dbReference type="Gene3D" id="6.10.250.2410">
    <property type="match status" value="1"/>
</dbReference>
<name>A0ABS9VRQ2_9BIFI</name>
<dbReference type="EMBL" id="JAFEJT020000001">
    <property type="protein sequence ID" value="MCH9274782.1"/>
    <property type="molecule type" value="Genomic_DNA"/>
</dbReference>
<evidence type="ECO:0000256" key="2">
    <source>
        <dbReference type="ARBA" id="ARBA00044777"/>
    </source>
</evidence>
<accession>A0ABS9VRQ2</accession>
<protein>
    <recommendedName>
        <fullName evidence="2">Segregation and condensation protein A</fullName>
    </recommendedName>
</protein>
<evidence type="ECO:0000256" key="1">
    <source>
        <dbReference type="ARBA" id="ARBA00022829"/>
    </source>
</evidence>
<dbReference type="RefSeq" id="WP_241512615.1">
    <property type="nucleotide sequence ID" value="NZ_JAFEJT020000001.1"/>
</dbReference>
<evidence type="ECO:0000313" key="4">
    <source>
        <dbReference type="EMBL" id="MCH9274782.1"/>
    </source>
</evidence>
<keyword evidence="5" id="KW-1185">Reference proteome</keyword>
<sequence length="310" mass="33323">MTDTGSTAAASAGDGGASAGAQPAADVSETECQERTDRADRGFRVTLDVYSGPFDAMLGMIANRRLDLTEVSLSAITEEFLAYVRGMDFARNMDEASGFVDVASILVEAKSAALLPGTDEGPRDDASMEALRERDLLFARLLQYRAFKQAAADFRARFAANAGRYPHPASIDSAVASILPELALTATPLDLARLAARAIANRPPEEVTTHQLHVPPADLKEQAALVRDRLRALGEGESLTFDELVEDAASQAQVVARFLAVLAFFKQGSLQFKQDGPYEPLHLRWPRGTAGSADGEDDNMTTDISEKDFA</sequence>
<keyword evidence="1" id="KW-0159">Chromosome partition</keyword>